<feature type="compositionally biased region" description="Basic residues" evidence="1">
    <location>
        <begin position="84"/>
        <end position="93"/>
    </location>
</feature>
<feature type="region of interest" description="Disordered" evidence="1">
    <location>
        <begin position="117"/>
        <end position="236"/>
    </location>
</feature>
<feature type="region of interest" description="Disordered" evidence="1">
    <location>
        <begin position="69"/>
        <end position="99"/>
    </location>
</feature>
<dbReference type="InParanoid" id="D8LM11"/>
<feature type="compositionally biased region" description="Low complexity" evidence="1">
    <location>
        <begin position="201"/>
        <end position="217"/>
    </location>
</feature>
<dbReference type="EMBL" id="FN649742">
    <property type="protein sequence ID" value="CBN77225.1"/>
    <property type="molecule type" value="Genomic_DNA"/>
</dbReference>
<dbReference type="Gene3D" id="3.30.730.10">
    <property type="entry name" value="AP2/ERF domain"/>
    <property type="match status" value="1"/>
</dbReference>
<dbReference type="OrthoDB" id="206537at2759"/>
<proteinExistence type="predicted"/>
<protein>
    <recommendedName>
        <fullName evidence="4">AP2/ERF domain-containing protein</fullName>
    </recommendedName>
</protein>
<evidence type="ECO:0000256" key="1">
    <source>
        <dbReference type="SAM" id="MobiDB-lite"/>
    </source>
</evidence>
<dbReference type="Proteomes" id="UP000002630">
    <property type="component" value="Linkage Group LG17"/>
</dbReference>
<sequence>MSCGTDTAPSVLFSPKYKLYLGVYESEVDAAKAHDRAARFHFADSAVCNFDSEHEADRQAVIHKQRQLLQQQQLAEDPAAAAAAHHHHHHHAQLHGGSFSVGREEFDDLEEYHRGMDEATTCSSEEDDGEGLDNDESLHGDDIDDDIEDSVHGGEEEDHRRGRLDGDDDDDELPAAEGDMSDEGGDRYEEDGVIGGGGTSGRSMSCSYSSAMSTGSMSDGGGGGRGHRGGHSRSRSCEVTTVADGSAFAQAAAAAAAAVSHRGGAGNGNNNDLHAQQLEQQRGRCSSGESDCSSDFVTPSLLREESMSSTTQEGMGFPVAEDLLGYEMQSWYCCQDDEERSPSTSGGTYSDGGSRASSGSMSSSLSCDDEYVSSALPPLMGMSATEA</sequence>
<organism evidence="2 3">
    <name type="scientific">Ectocarpus siliculosus</name>
    <name type="common">Brown alga</name>
    <name type="synonym">Conferva siliculosa</name>
    <dbReference type="NCBI Taxonomy" id="2880"/>
    <lineage>
        <taxon>Eukaryota</taxon>
        <taxon>Sar</taxon>
        <taxon>Stramenopiles</taxon>
        <taxon>Ochrophyta</taxon>
        <taxon>PX clade</taxon>
        <taxon>Phaeophyceae</taxon>
        <taxon>Ectocarpales</taxon>
        <taxon>Ectocarpaceae</taxon>
        <taxon>Ectocarpus</taxon>
    </lineage>
</organism>
<dbReference type="GO" id="GO:0003700">
    <property type="term" value="F:DNA-binding transcription factor activity"/>
    <property type="evidence" value="ECO:0007669"/>
    <property type="project" value="InterPro"/>
</dbReference>
<dbReference type="EMBL" id="FN648575">
    <property type="protein sequence ID" value="CBN77225.1"/>
    <property type="molecule type" value="Genomic_DNA"/>
</dbReference>
<accession>D8LM11</accession>
<name>D8LM11_ECTSI</name>
<gene>
    <name evidence="2" type="ORF">Esi_0038_0121</name>
</gene>
<reference evidence="2 3" key="1">
    <citation type="journal article" date="2010" name="Nature">
        <title>The Ectocarpus genome and the independent evolution of multicellularity in brown algae.</title>
        <authorList>
            <person name="Cock J.M."/>
            <person name="Sterck L."/>
            <person name="Rouze P."/>
            <person name="Scornet D."/>
            <person name="Allen A.E."/>
            <person name="Amoutzias G."/>
            <person name="Anthouard V."/>
            <person name="Artiguenave F."/>
            <person name="Aury J.M."/>
            <person name="Badger J.H."/>
            <person name="Beszteri B."/>
            <person name="Billiau K."/>
            <person name="Bonnet E."/>
            <person name="Bothwell J.H."/>
            <person name="Bowler C."/>
            <person name="Boyen C."/>
            <person name="Brownlee C."/>
            <person name="Carrano C.J."/>
            <person name="Charrier B."/>
            <person name="Cho G.Y."/>
            <person name="Coelho S.M."/>
            <person name="Collen J."/>
            <person name="Corre E."/>
            <person name="Da Silva C."/>
            <person name="Delage L."/>
            <person name="Delaroque N."/>
            <person name="Dittami S.M."/>
            <person name="Doulbeau S."/>
            <person name="Elias M."/>
            <person name="Farnham G."/>
            <person name="Gachon C.M."/>
            <person name="Gschloessl B."/>
            <person name="Heesch S."/>
            <person name="Jabbari K."/>
            <person name="Jubin C."/>
            <person name="Kawai H."/>
            <person name="Kimura K."/>
            <person name="Kloareg B."/>
            <person name="Kupper F.C."/>
            <person name="Lang D."/>
            <person name="Le Bail A."/>
            <person name="Leblanc C."/>
            <person name="Lerouge P."/>
            <person name="Lohr M."/>
            <person name="Lopez P.J."/>
            <person name="Martens C."/>
            <person name="Maumus F."/>
            <person name="Michel G."/>
            <person name="Miranda-Saavedra D."/>
            <person name="Morales J."/>
            <person name="Moreau H."/>
            <person name="Motomura T."/>
            <person name="Nagasato C."/>
            <person name="Napoli C.A."/>
            <person name="Nelson D.R."/>
            <person name="Nyvall-Collen P."/>
            <person name="Peters A.F."/>
            <person name="Pommier C."/>
            <person name="Potin P."/>
            <person name="Poulain J."/>
            <person name="Quesneville H."/>
            <person name="Read B."/>
            <person name="Rensing S.A."/>
            <person name="Ritter A."/>
            <person name="Rousvoal S."/>
            <person name="Samanta M."/>
            <person name="Samson G."/>
            <person name="Schroeder D.C."/>
            <person name="Segurens B."/>
            <person name="Strittmatter M."/>
            <person name="Tonon T."/>
            <person name="Tregear J.W."/>
            <person name="Valentin K."/>
            <person name="von Dassow P."/>
            <person name="Yamagishi T."/>
            <person name="Van de Peer Y."/>
            <person name="Wincker P."/>
        </authorList>
    </citation>
    <scope>NUCLEOTIDE SEQUENCE [LARGE SCALE GENOMIC DNA]</scope>
    <source>
        <strain evidence="3">Ec32 / CCAP1310/4</strain>
    </source>
</reference>
<dbReference type="AlphaFoldDB" id="D8LM11"/>
<dbReference type="GO" id="GO:0003677">
    <property type="term" value="F:DNA binding"/>
    <property type="evidence" value="ECO:0007669"/>
    <property type="project" value="InterPro"/>
</dbReference>
<dbReference type="SUPFAM" id="SSF54171">
    <property type="entry name" value="DNA-binding domain"/>
    <property type="match status" value="1"/>
</dbReference>
<feature type="compositionally biased region" description="Acidic residues" evidence="1">
    <location>
        <begin position="166"/>
        <end position="192"/>
    </location>
</feature>
<evidence type="ECO:0000313" key="2">
    <source>
        <dbReference type="EMBL" id="CBN77225.1"/>
    </source>
</evidence>
<feature type="region of interest" description="Disordered" evidence="1">
    <location>
        <begin position="337"/>
        <end position="368"/>
    </location>
</feature>
<evidence type="ECO:0000313" key="3">
    <source>
        <dbReference type="Proteomes" id="UP000002630"/>
    </source>
</evidence>
<feature type="compositionally biased region" description="Low complexity" evidence="1">
    <location>
        <begin position="69"/>
        <end position="83"/>
    </location>
</feature>
<feature type="compositionally biased region" description="Acidic residues" evidence="1">
    <location>
        <begin position="124"/>
        <end position="135"/>
    </location>
</feature>
<feature type="compositionally biased region" description="Basic and acidic residues" evidence="1">
    <location>
        <begin position="149"/>
        <end position="165"/>
    </location>
</feature>
<dbReference type="InterPro" id="IPR016177">
    <property type="entry name" value="DNA-bd_dom_sf"/>
</dbReference>
<feature type="compositionally biased region" description="Low complexity" evidence="1">
    <location>
        <begin position="342"/>
        <end position="366"/>
    </location>
</feature>
<dbReference type="InterPro" id="IPR036955">
    <property type="entry name" value="AP2/ERF_dom_sf"/>
</dbReference>
<keyword evidence="3" id="KW-1185">Reference proteome</keyword>
<evidence type="ECO:0008006" key="4">
    <source>
        <dbReference type="Google" id="ProtNLM"/>
    </source>
</evidence>
<feature type="compositionally biased region" description="Basic residues" evidence="1">
    <location>
        <begin position="225"/>
        <end position="234"/>
    </location>
</feature>